<sequence>MSDLAKQIMRDVLNRAPTAEDYRQLNQLLDALPAEILKSPAAMYEIVGRMNFLQQLEATIQKAGRHAQQQIHHDLPIRVDQAALIAVNKIRDTLPRDAAASARRLYKFATMGTLAIAIVTCSAGWVLGANHVKAKQAATHAASDREFGRCIDASTAAYATSARRGVRPAPVTSDTVRNDLMICAAEYADRRAGNH</sequence>
<comment type="caution">
    <text evidence="2">The sequence shown here is derived from an EMBL/GenBank/DDBJ whole genome shotgun (WGS) entry which is preliminary data.</text>
</comment>
<evidence type="ECO:0000313" key="3">
    <source>
        <dbReference type="Proteomes" id="UP000535078"/>
    </source>
</evidence>
<evidence type="ECO:0000313" key="2">
    <source>
        <dbReference type="EMBL" id="NJB89496.1"/>
    </source>
</evidence>
<keyword evidence="3" id="KW-1185">Reference proteome</keyword>
<protein>
    <submittedName>
        <fullName evidence="2">Uncharacterized protein</fullName>
    </submittedName>
</protein>
<dbReference type="AlphaFoldDB" id="A0A7X5XSJ6"/>
<name>A0A7X5XSJ6_9SPHN</name>
<keyword evidence="1" id="KW-0472">Membrane</keyword>
<feature type="transmembrane region" description="Helical" evidence="1">
    <location>
        <begin position="105"/>
        <end position="127"/>
    </location>
</feature>
<dbReference type="Proteomes" id="UP000535078">
    <property type="component" value="Unassembled WGS sequence"/>
</dbReference>
<organism evidence="2 3">
    <name type="scientific">Sphingopyxis italica</name>
    <dbReference type="NCBI Taxonomy" id="1129133"/>
    <lineage>
        <taxon>Bacteria</taxon>
        <taxon>Pseudomonadati</taxon>
        <taxon>Pseudomonadota</taxon>
        <taxon>Alphaproteobacteria</taxon>
        <taxon>Sphingomonadales</taxon>
        <taxon>Sphingomonadaceae</taxon>
        <taxon>Sphingopyxis</taxon>
    </lineage>
</organism>
<proteinExistence type="predicted"/>
<dbReference type="EMBL" id="JAATIT010000002">
    <property type="protein sequence ID" value="NJB89496.1"/>
    <property type="molecule type" value="Genomic_DNA"/>
</dbReference>
<keyword evidence="1" id="KW-0812">Transmembrane</keyword>
<gene>
    <name evidence="2" type="ORF">GGR90_001671</name>
</gene>
<dbReference type="RefSeq" id="WP_167920981.1">
    <property type="nucleotide sequence ID" value="NZ_JAATIT010000002.1"/>
</dbReference>
<reference evidence="2 3" key="1">
    <citation type="submission" date="2020-03" db="EMBL/GenBank/DDBJ databases">
        <title>Genomic Encyclopedia of Type Strains, Phase IV (KMG-IV): sequencing the most valuable type-strain genomes for metagenomic binning, comparative biology and taxonomic classification.</title>
        <authorList>
            <person name="Goeker M."/>
        </authorList>
    </citation>
    <scope>NUCLEOTIDE SEQUENCE [LARGE SCALE GENOMIC DNA]</scope>
    <source>
        <strain evidence="2 3">DSM 25229</strain>
    </source>
</reference>
<keyword evidence="1" id="KW-1133">Transmembrane helix</keyword>
<accession>A0A7X5XSJ6</accession>
<evidence type="ECO:0000256" key="1">
    <source>
        <dbReference type="SAM" id="Phobius"/>
    </source>
</evidence>